<reference evidence="5 6" key="1">
    <citation type="journal article" date="2003" name="Proc. Natl. Acad. Sci. U.S.A.">
        <title>Complete genome sequence and analysis of Wolinella succinogenes.</title>
        <authorList>
            <person name="Baar C."/>
            <person name="Eppinger M."/>
            <person name="Raddatz G."/>
            <person name="Simon JM."/>
            <person name="Lanz C."/>
            <person name="Klimmek O."/>
            <person name="Nandakumar R."/>
            <person name="Gross R."/>
            <person name="Rosinus A."/>
            <person name="Keller H."/>
            <person name="Jagtap P."/>
            <person name="Linke B."/>
            <person name="Meyer F."/>
            <person name="Lederer H."/>
            <person name="Schuster S.C."/>
        </authorList>
    </citation>
    <scope>NUCLEOTIDE SEQUENCE [LARGE SCALE GENOMIC DNA]</scope>
    <source>
        <strain evidence="6">ATCC 29543 / DSM 1740 / CCUG 13145 / JCM 31913 / LMG 7466 / NCTC 11488 / FDC 602W</strain>
    </source>
</reference>
<dbReference type="InterPro" id="IPR051550">
    <property type="entry name" value="SCF-Subunits/Alg-Epimerases"/>
</dbReference>
<dbReference type="RefSeq" id="WP_011138819.1">
    <property type="nucleotide sequence ID" value="NC_005090.1"/>
</dbReference>
<dbReference type="PANTHER" id="PTHR22990:SF15">
    <property type="entry name" value="F-BOX ONLY PROTEIN 10"/>
    <property type="match status" value="1"/>
</dbReference>
<dbReference type="InterPro" id="IPR006633">
    <property type="entry name" value="Carb-bd_sugar_hydrolysis-dom"/>
</dbReference>
<name>Q7MRZ6_WOLSU</name>
<dbReference type="PANTHER" id="PTHR22990">
    <property type="entry name" value="F-BOX ONLY PROTEIN"/>
    <property type="match status" value="1"/>
</dbReference>
<gene>
    <name evidence="5" type="primary">NOSD</name>
    <name evidence="5" type="ordered locus">WS0919</name>
</gene>
<dbReference type="InterPro" id="IPR011050">
    <property type="entry name" value="Pectin_lyase_fold/virulence"/>
</dbReference>
<keyword evidence="6" id="KW-1185">Reference proteome</keyword>
<organism evidence="6">
    <name type="scientific">Wolinella succinogenes (strain ATCC 29543 / DSM 1740 / CCUG 13145 / JCM 31913 / LMG 7466 / NCTC 11488 / FDC 602W)</name>
    <name type="common">Vibrio succinogenes</name>
    <dbReference type="NCBI Taxonomy" id="273121"/>
    <lineage>
        <taxon>Bacteria</taxon>
        <taxon>Pseudomonadati</taxon>
        <taxon>Campylobacterota</taxon>
        <taxon>Epsilonproteobacteria</taxon>
        <taxon>Campylobacterales</taxon>
        <taxon>Helicobacteraceae</taxon>
        <taxon>Wolinella</taxon>
    </lineage>
</organism>
<protein>
    <submittedName>
        <fullName evidence="5">Nitrous oxidase accessory protein</fullName>
    </submittedName>
</protein>
<dbReference type="SUPFAM" id="SSF51126">
    <property type="entry name" value="Pectin lyase-like"/>
    <property type="match status" value="1"/>
</dbReference>
<dbReference type="eggNOG" id="COG3420">
    <property type="taxonomic scope" value="Bacteria"/>
</dbReference>
<proteinExistence type="predicted"/>
<accession>Q7MRZ6</accession>
<dbReference type="SMART" id="SM00722">
    <property type="entry name" value="CASH"/>
    <property type="match status" value="1"/>
</dbReference>
<dbReference type="InterPro" id="IPR026464">
    <property type="entry name" value="NosD_copper_fam"/>
</dbReference>
<dbReference type="InterPro" id="IPR012334">
    <property type="entry name" value="Pectin_lyas_fold"/>
</dbReference>
<dbReference type="SMART" id="SM00710">
    <property type="entry name" value="PbH1"/>
    <property type="match status" value="7"/>
</dbReference>
<dbReference type="STRING" id="273121.WS0919"/>
<evidence type="ECO:0000256" key="1">
    <source>
        <dbReference type="ARBA" id="ARBA00004906"/>
    </source>
</evidence>
<dbReference type="Pfam" id="PF05048">
    <property type="entry name" value="NosD"/>
    <property type="match status" value="1"/>
</dbReference>
<evidence type="ECO:0000256" key="2">
    <source>
        <dbReference type="ARBA" id="ARBA00022737"/>
    </source>
</evidence>
<evidence type="ECO:0000313" key="5">
    <source>
        <dbReference type="EMBL" id="CAE10023.1"/>
    </source>
</evidence>
<dbReference type="NCBIfam" id="TIGR03804">
    <property type="entry name" value="para_beta_helix"/>
    <property type="match status" value="2"/>
</dbReference>
<feature type="domain" description="Carbohydrate-binding/sugar hydrolysis" evidence="4">
    <location>
        <begin position="28"/>
        <end position="175"/>
    </location>
</feature>
<dbReference type="InterPro" id="IPR006626">
    <property type="entry name" value="PbH1"/>
</dbReference>
<dbReference type="InterPro" id="IPR007742">
    <property type="entry name" value="NosD_dom"/>
</dbReference>
<keyword evidence="3" id="KW-0833">Ubl conjugation pathway</keyword>
<dbReference type="Proteomes" id="UP000000422">
    <property type="component" value="Chromosome"/>
</dbReference>
<evidence type="ECO:0000256" key="3">
    <source>
        <dbReference type="ARBA" id="ARBA00022786"/>
    </source>
</evidence>
<dbReference type="HOGENOM" id="CLU_041882_1_0_7"/>
<dbReference type="Gene3D" id="2.160.20.10">
    <property type="entry name" value="Single-stranded right-handed beta-helix, Pectin lyase-like"/>
    <property type="match status" value="1"/>
</dbReference>
<evidence type="ECO:0000259" key="4">
    <source>
        <dbReference type="SMART" id="SM00722"/>
    </source>
</evidence>
<comment type="pathway">
    <text evidence="1">Protein modification; protein ubiquitination.</text>
</comment>
<dbReference type="EMBL" id="BX571659">
    <property type="protein sequence ID" value="CAE10023.1"/>
    <property type="molecule type" value="Genomic_DNA"/>
</dbReference>
<evidence type="ECO:0000313" key="6">
    <source>
        <dbReference type="Proteomes" id="UP000000422"/>
    </source>
</evidence>
<dbReference type="SMR" id="Q7MRZ6"/>
<keyword evidence="2" id="KW-0677">Repeat</keyword>
<dbReference type="InterPro" id="IPR022441">
    <property type="entry name" value="Para_beta_helix_rpt-2"/>
</dbReference>
<dbReference type="AlphaFoldDB" id="Q7MRZ6"/>
<dbReference type="KEGG" id="wsu:WS0919"/>
<dbReference type="NCBIfam" id="TIGR04247">
    <property type="entry name" value="NosD_copper_fam"/>
    <property type="match status" value="1"/>
</dbReference>
<sequence length="405" mass="45605">MWRTALLGWGLATSLLNASILQEAIDRASPGDILRLAPGIYQGAIRIDKPLTIEGQEGRVIIRGEGKGSVIRILASSVTLKGLWIEGSGSEHSSIDAGIVAEKVSNLKILDNRLRDVLFGIDLRETHRSEVSRNHITSKPFDLGLRGDAIRLWYSHDNTISENTIQESRDFVVWYSSGNRIFKNHGMDGRYSLHFMYAGKNLVEDNLFERNSVGIFFMYSEGTTARNNTVKNSIGSFGVGIGMKDASNFTLKENTVIYNARGFYIDQSPFQPGSVNRYEGNRILYNTTGVQFHATQHRSLFYGNLFKGNVETIANDTPGAKIRLNEWLGNYYDDYEGLDRNKDGIGDIPHHHYAYADKLWLYYPALRFFYGSTVMSVLNFLAKLAPFSEPDLLLEDSKPKMEAKF</sequence>